<evidence type="ECO:0000256" key="4">
    <source>
        <dbReference type="ARBA" id="ARBA00022723"/>
    </source>
</evidence>
<feature type="transmembrane region" description="Helical" evidence="12">
    <location>
        <begin position="140"/>
        <end position="158"/>
    </location>
</feature>
<proteinExistence type="inferred from homology"/>
<reference evidence="13 14" key="1">
    <citation type="submission" date="2020-11" db="EMBL/GenBank/DDBJ databases">
        <title>Erythrobacter sediminis sp. nov., a marine bacterium from a tidal flat of Garorim Bay.</title>
        <authorList>
            <person name="Kim D."/>
            <person name="Yoo Y."/>
            <person name="Kim J.-J."/>
        </authorList>
    </citation>
    <scope>NUCLEOTIDE SEQUENCE [LARGE SCALE GENOMIC DNA]</scope>
    <source>
        <strain evidence="13 14">JGD-13</strain>
    </source>
</reference>
<evidence type="ECO:0000256" key="8">
    <source>
        <dbReference type="ARBA" id="ARBA00023133"/>
    </source>
</evidence>
<evidence type="ECO:0000256" key="10">
    <source>
        <dbReference type="ARBA" id="ARBA00044501"/>
    </source>
</evidence>
<feature type="transmembrane region" description="Helical" evidence="12">
    <location>
        <begin position="21"/>
        <end position="43"/>
    </location>
</feature>
<comment type="pathway">
    <text evidence="10 12">Porphyrin-containing compound metabolism; heme A biosynthesis; heme A from heme O: step 1/1.</text>
</comment>
<organism evidence="13 14">
    <name type="scientific">Aurantiacibacter sediminis</name>
    <dbReference type="NCBI Taxonomy" id="2793064"/>
    <lineage>
        <taxon>Bacteria</taxon>
        <taxon>Pseudomonadati</taxon>
        <taxon>Pseudomonadota</taxon>
        <taxon>Alphaproteobacteria</taxon>
        <taxon>Sphingomonadales</taxon>
        <taxon>Erythrobacteraceae</taxon>
        <taxon>Aurantiacibacter</taxon>
    </lineage>
</organism>
<feature type="transmembrane region" description="Helical" evidence="12">
    <location>
        <begin position="110"/>
        <end position="128"/>
    </location>
</feature>
<keyword evidence="4 12" id="KW-0479">Metal-binding</keyword>
<keyword evidence="14" id="KW-1185">Reference proteome</keyword>
<feature type="transmembrane region" description="Helical" evidence="12">
    <location>
        <begin position="170"/>
        <end position="190"/>
    </location>
</feature>
<sequence length="351" mass="38579">MASQAEPYFASEADGSTIRPLALASWLFSVAVLVLIMIAVGGITRLTESGLSITEWKPVTGALPPLNEADWQAEFELYKTTGEYQNVSGPAGMTMADFKFIYFWEWFHRLLGRIIGLAFAIPLAWFWVKQAIPAGYKPRLVALLALGGLQGAFGWFMVRSGLSTEMTDVSHFWLSIHLLTAFLTFGGLIWTALDLRQLARGNARPSRLTGLTIGVGFIFFLQMLFGAWVAGLNAGLASNSWPLMQGQLLPNISWASGIWWTLTHDPFWLHFIHRWWAWVAAAALIVMAFRTKPLDRRASIALHAMLGIQILLGIATVVTGVELWIAVAHQGVGALLVGAYAWSAHVLGRAG</sequence>
<evidence type="ECO:0000256" key="2">
    <source>
        <dbReference type="ARBA" id="ARBA00004141"/>
    </source>
</evidence>
<evidence type="ECO:0000256" key="7">
    <source>
        <dbReference type="ARBA" id="ARBA00023004"/>
    </source>
</evidence>
<evidence type="ECO:0000313" key="14">
    <source>
        <dbReference type="Proteomes" id="UP000602442"/>
    </source>
</evidence>
<keyword evidence="6 12" id="KW-0560">Oxidoreductase</keyword>
<accession>A0ABS0N0E4</accession>
<dbReference type="Pfam" id="PF02628">
    <property type="entry name" value="COX15-CtaA"/>
    <property type="match status" value="1"/>
</dbReference>
<evidence type="ECO:0000256" key="1">
    <source>
        <dbReference type="ARBA" id="ARBA00001970"/>
    </source>
</evidence>
<evidence type="ECO:0000256" key="5">
    <source>
        <dbReference type="ARBA" id="ARBA00022989"/>
    </source>
</evidence>
<protein>
    <recommendedName>
        <fullName evidence="12">Heme A synthase</fullName>
        <shortName evidence="12">HAS</shortName>
        <ecNumber evidence="12">1.17.99.9</ecNumber>
    </recommendedName>
    <alternativeName>
        <fullName evidence="12">Cytochrome aa3-controlling protein</fullName>
    </alternativeName>
</protein>
<feature type="transmembrane region" description="Helical" evidence="12">
    <location>
        <begin position="327"/>
        <end position="347"/>
    </location>
</feature>
<feature type="binding site" description="axial binding residue" evidence="12">
    <location>
        <position position="329"/>
    </location>
    <ligand>
        <name>heme</name>
        <dbReference type="ChEBI" id="CHEBI:30413"/>
    </ligand>
    <ligandPart>
        <name>Fe</name>
        <dbReference type="ChEBI" id="CHEBI:18248"/>
    </ligandPart>
</feature>
<comment type="catalytic activity">
    <reaction evidence="11">
        <text>Fe(II)-heme o + 2 A + H2O = Fe(II)-heme a + 2 AH2</text>
        <dbReference type="Rhea" id="RHEA:63388"/>
        <dbReference type="ChEBI" id="CHEBI:13193"/>
        <dbReference type="ChEBI" id="CHEBI:15377"/>
        <dbReference type="ChEBI" id="CHEBI:17499"/>
        <dbReference type="ChEBI" id="CHEBI:60530"/>
        <dbReference type="ChEBI" id="CHEBI:61715"/>
        <dbReference type="EC" id="1.17.99.9"/>
    </reaction>
    <physiologicalReaction direction="left-to-right" evidence="11">
        <dbReference type="Rhea" id="RHEA:63389"/>
    </physiologicalReaction>
</comment>
<comment type="caution">
    <text evidence="13">The sequence shown here is derived from an EMBL/GenBank/DDBJ whole genome shotgun (WGS) entry which is preliminary data.</text>
</comment>
<comment type="function">
    <text evidence="12">Catalyzes the conversion of heme O to heme A by two successive hydroxylations of the methyl group at C8. The first hydroxylation forms heme I, the second hydroxylation results in an unstable dihydroxymethyl group, which spontaneously dehydrates, resulting in the formyl group of heme A.</text>
</comment>
<comment type="subunit">
    <text evidence="12">Interacts with CtaB.</text>
</comment>
<evidence type="ECO:0000256" key="11">
    <source>
        <dbReference type="ARBA" id="ARBA00048044"/>
    </source>
</evidence>
<evidence type="ECO:0000256" key="12">
    <source>
        <dbReference type="HAMAP-Rule" id="MF_01665"/>
    </source>
</evidence>
<name>A0ABS0N0E4_9SPHN</name>
<feature type="transmembrane region" description="Helical" evidence="12">
    <location>
        <begin position="267"/>
        <end position="289"/>
    </location>
</feature>
<evidence type="ECO:0000256" key="9">
    <source>
        <dbReference type="ARBA" id="ARBA00023136"/>
    </source>
</evidence>
<dbReference type="PANTHER" id="PTHR23289">
    <property type="entry name" value="CYTOCHROME C OXIDASE ASSEMBLY PROTEIN COX15"/>
    <property type="match status" value="1"/>
</dbReference>
<evidence type="ECO:0000313" key="13">
    <source>
        <dbReference type="EMBL" id="MBH5321441.1"/>
    </source>
</evidence>
<keyword evidence="12" id="KW-1003">Cell membrane</keyword>
<keyword evidence="8 12" id="KW-0350">Heme biosynthesis</keyword>
<dbReference type="EMBL" id="JAEANY010000001">
    <property type="protein sequence ID" value="MBH5321441.1"/>
    <property type="molecule type" value="Genomic_DNA"/>
</dbReference>
<gene>
    <name evidence="12" type="primary">ctaA</name>
    <name evidence="13" type="ORF">I5L03_02430</name>
</gene>
<dbReference type="InterPro" id="IPR003780">
    <property type="entry name" value="COX15/CtaA_fam"/>
</dbReference>
<dbReference type="EC" id="1.17.99.9" evidence="12"/>
<comment type="similarity">
    <text evidence="12">Belongs to the COX15/CtaA family. Type 2 subfamily.</text>
</comment>
<comment type="subcellular location">
    <subcellularLocation>
        <location evidence="12">Cell membrane</location>
        <topology evidence="12">Multi-pass membrane protein</topology>
    </subcellularLocation>
    <subcellularLocation>
        <location evidence="2">Membrane</location>
        <topology evidence="2">Multi-pass membrane protein</topology>
    </subcellularLocation>
</comment>
<dbReference type="HAMAP" id="MF_01665">
    <property type="entry name" value="HemeA_synth_type2"/>
    <property type="match status" value="1"/>
</dbReference>
<evidence type="ECO:0000256" key="6">
    <source>
        <dbReference type="ARBA" id="ARBA00023002"/>
    </source>
</evidence>
<feature type="transmembrane region" description="Helical" evidence="12">
    <location>
        <begin position="211"/>
        <end position="231"/>
    </location>
</feature>
<dbReference type="RefSeq" id="WP_197920102.1">
    <property type="nucleotide sequence ID" value="NZ_CAWPTA010000006.1"/>
</dbReference>
<dbReference type="Proteomes" id="UP000602442">
    <property type="component" value="Unassembled WGS sequence"/>
</dbReference>
<keyword evidence="7 12" id="KW-0408">Iron</keyword>
<keyword evidence="5 12" id="KW-1133">Transmembrane helix</keyword>
<feature type="binding site" description="axial binding residue" evidence="12">
    <location>
        <position position="273"/>
    </location>
    <ligand>
        <name>heme</name>
        <dbReference type="ChEBI" id="CHEBI:30413"/>
    </ligand>
    <ligandPart>
        <name>Fe</name>
        <dbReference type="ChEBI" id="CHEBI:18248"/>
    </ligandPart>
</feature>
<evidence type="ECO:0000256" key="3">
    <source>
        <dbReference type="ARBA" id="ARBA00022692"/>
    </source>
</evidence>
<feature type="transmembrane region" description="Helical" evidence="12">
    <location>
        <begin position="301"/>
        <end position="321"/>
    </location>
</feature>
<dbReference type="PANTHER" id="PTHR23289:SF2">
    <property type="entry name" value="CYTOCHROME C OXIDASE ASSEMBLY PROTEIN COX15 HOMOLOG"/>
    <property type="match status" value="1"/>
</dbReference>
<keyword evidence="3 12" id="KW-0812">Transmembrane</keyword>
<comment type="cofactor">
    <cofactor evidence="1 12">
        <name>heme b</name>
        <dbReference type="ChEBI" id="CHEBI:60344"/>
    </cofactor>
</comment>
<dbReference type="InterPro" id="IPR023754">
    <property type="entry name" value="HemeA_Synthase_type2"/>
</dbReference>
<keyword evidence="9 12" id="KW-0472">Membrane</keyword>